<dbReference type="RefSeq" id="WP_368390534.1">
    <property type="nucleotide sequence ID" value="NZ_JBFRYC010000001.1"/>
</dbReference>
<dbReference type="EMBL" id="JBFRYC010000001">
    <property type="protein sequence ID" value="MEX1660116.1"/>
    <property type="molecule type" value="Genomic_DNA"/>
</dbReference>
<protein>
    <submittedName>
        <fullName evidence="2">TadE/TadG family type IV pilus assembly protein</fullName>
    </submittedName>
</protein>
<evidence type="ECO:0000313" key="3">
    <source>
        <dbReference type="Proteomes" id="UP001557465"/>
    </source>
</evidence>
<sequence length="236" mass="26254">MSSFHKIRQPKKRGGLRAFRKDESGSAAIEGVMGALLLIAWTLIAFQIYDAFRLRSEATRATYTIADMISRQRTPIGPKYVQGLQKVFNFLTRTNATNQSWLRVTLFKCKAEADDKPDVVCDGVNKKFTLVDSYATPGTNNIILAQPYTQAGLDGVANRIPMMAVGDMAVITESVYRFNPFIGLGNRSLVTTRTTRDGTKVTDTLWHKAGLATGLAFPSFVVTRPREPRLMWDPNS</sequence>
<keyword evidence="1" id="KW-0472">Membrane</keyword>
<accession>A0ABV3TEJ9</accession>
<evidence type="ECO:0000256" key="1">
    <source>
        <dbReference type="SAM" id="Phobius"/>
    </source>
</evidence>
<comment type="caution">
    <text evidence="2">The sequence shown here is derived from an EMBL/GenBank/DDBJ whole genome shotgun (WGS) entry which is preliminary data.</text>
</comment>
<reference evidence="2 3" key="1">
    <citation type="journal article" date="2011" name="Int. J. Syst. Evol. Microbiol.">
        <title>Zhongshania antarctica gen. nov., sp. nov. and Zhongshania guokunii sp. nov., gammaproteobacteria respectively isolated from coastal attached (fast) ice and surface seawater of the Antarctic.</title>
        <authorList>
            <person name="Li H.J."/>
            <person name="Zhang X.Y."/>
            <person name="Chen C.X."/>
            <person name="Zhang Y.J."/>
            <person name="Gao Z.M."/>
            <person name="Yu Y."/>
            <person name="Chen X.L."/>
            <person name="Chen B."/>
            <person name="Zhang Y.Z."/>
        </authorList>
    </citation>
    <scope>NUCLEOTIDE SEQUENCE [LARGE SCALE GENOMIC DNA]</scope>
    <source>
        <strain evidence="2 3">15-R06ZXC-3</strain>
    </source>
</reference>
<keyword evidence="1" id="KW-0812">Transmembrane</keyword>
<organism evidence="2 3">
    <name type="scientific">Thioclava arctica</name>
    <dbReference type="NCBI Taxonomy" id="3238301"/>
    <lineage>
        <taxon>Bacteria</taxon>
        <taxon>Pseudomonadati</taxon>
        <taxon>Pseudomonadota</taxon>
        <taxon>Alphaproteobacteria</taxon>
        <taxon>Rhodobacterales</taxon>
        <taxon>Paracoccaceae</taxon>
        <taxon>Thioclava</taxon>
    </lineage>
</organism>
<name>A0ABV3TEJ9_9RHOB</name>
<gene>
    <name evidence="2" type="ORF">AB4874_00425</name>
</gene>
<keyword evidence="3" id="KW-1185">Reference proteome</keyword>
<evidence type="ECO:0000313" key="2">
    <source>
        <dbReference type="EMBL" id="MEX1660116.1"/>
    </source>
</evidence>
<dbReference type="Proteomes" id="UP001557465">
    <property type="component" value="Unassembled WGS sequence"/>
</dbReference>
<keyword evidence="1" id="KW-1133">Transmembrane helix</keyword>
<proteinExistence type="predicted"/>
<feature type="transmembrane region" description="Helical" evidence="1">
    <location>
        <begin position="27"/>
        <end position="49"/>
    </location>
</feature>